<evidence type="ECO:0000259" key="3">
    <source>
        <dbReference type="PROSITE" id="PS50835"/>
    </source>
</evidence>
<dbReference type="InterPro" id="IPR051755">
    <property type="entry name" value="Ig-like_CS_Receptor"/>
</dbReference>
<dbReference type="SMART" id="SM00409">
    <property type="entry name" value="IG"/>
    <property type="match status" value="1"/>
</dbReference>
<sequence>RRQTSKWPQQPSKRMQMTSVKAKDSWLLQPQRSVLVRIGDVLRLKCQVFDTFTPGPVKWFLVDKPQWKVVYQDIQTDEADERIKRDYPNSATDFTISIYNVTLEDAGTYCCVKEKKDWRGTKSLVDSGEALFSSGREAAIEAAEAGTAPEGRGKWKAKVRPSGEMIFKKNTAI</sequence>
<organism evidence="4 5">
    <name type="scientific">Pseudonaja textilis</name>
    <name type="common">Eastern brown snake</name>
    <dbReference type="NCBI Taxonomy" id="8673"/>
    <lineage>
        <taxon>Eukaryota</taxon>
        <taxon>Metazoa</taxon>
        <taxon>Chordata</taxon>
        <taxon>Craniata</taxon>
        <taxon>Vertebrata</taxon>
        <taxon>Euteleostomi</taxon>
        <taxon>Lepidosauria</taxon>
        <taxon>Squamata</taxon>
        <taxon>Bifurcata</taxon>
        <taxon>Unidentata</taxon>
        <taxon>Episquamata</taxon>
        <taxon>Toxicofera</taxon>
        <taxon>Serpentes</taxon>
        <taxon>Colubroidea</taxon>
        <taxon>Elapidae</taxon>
        <taxon>Hydrophiinae</taxon>
        <taxon>Pseudonaja</taxon>
    </lineage>
</organism>
<feature type="domain" description="Ig-like" evidence="3">
    <location>
        <begin position="11"/>
        <end position="111"/>
    </location>
</feature>
<evidence type="ECO:0000313" key="4">
    <source>
        <dbReference type="Ensembl" id="ENSPTXP00000022858.1"/>
    </source>
</evidence>
<keyword evidence="2" id="KW-0325">Glycoprotein</keyword>
<evidence type="ECO:0000313" key="5">
    <source>
        <dbReference type="Proteomes" id="UP000472273"/>
    </source>
</evidence>
<evidence type="ECO:0000256" key="2">
    <source>
        <dbReference type="ARBA" id="ARBA00023180"/>
    </source>
</evidence>
<proteinExistence type="predicted"/>
<dbReference type="InterPro" id="IPR013106">
    <property type="entry name" value="Ig_V-set"/>
</dbReference>
<dbReference type="PROSITE" id="PS50835">
    <property type="entry name" value="IG_LIKE"/>
    <property type="match status" value="1"/>
</dbReference>
<dbReference type="AlphaFoldDB" id="A0A670ZJ75"/>
<dbReference type="Gene3D" id="2.60.40.10">
    <property type="entry name" value="Immunoglobulins"/>
    <property type="match status" value="1"/>
</dbReference>
<dbReference type="InterPro" id="IPR003599">
    <property type="entry name" value="Ig_sub"/>
</dbReference>
<dbReference type="InterPro" id="IPR013783">
    <property type="entry name" value="Ig-like_fold"/>
</dbReference>
<dbReference type="Ensembl" id="ENSPTXT00000023562.1">
    <property type="protein sequence ID" value="ENSPTXP00000022858.1"/>
    <property type="gene ID" value="ENSPTXG00000015813.1"/>
</dbReference>
<dbReference type="SUPFAM" id="SSF48726">
    <property type="entry name" value="Immunoglobulin"/>
    <property type="match status" value="1"/>
</dbReference>
<protein>
    <recommendedName>
        <fullName evidence="3">Ig-like domain-containing protein</fullName>
    </recommendedName>
</protein>
<accession>A0A670ZJ75</accession>
<keyword evidence="5" id="KW-1185">Reference proteome</keyword>
<name>A0A670ZJ75_PSETE</name>
<dbReference type="Proteomes" id="UP000472273">
    <property type="component" value="Unplaced"/>
</dbReference>
<dbReference type="InterPro" id="IPR007110">
    <property type="entry name" value="Ig-like_dom"/>
</dbReference>
<reference evidence="4" key="1">
    <citation type="submission" date="2025-08" db="UniProtKB">
        <authorList>
            <consortium name="Ensembl"/>
        </authorList>
    </citation>
    <scope>IDENTIFICATION</scope>
</reference>
<dbReference type="InterPro" id="IPR036179">
    <property type="entry name" value="Ig-like_dom_sf"/>
</dbReference>
<dbReference type="Pfam" id="PF07686">
    <property type="entry name" value="V-set"/>
    <property type="match status" value="1"/>
</dbReference>
<evidence type="ECO:0000256" key="1">
    <source>
        <dbReference type="ARBA" id="ARBA00023157"/>
    </source>
</evidence>
<reference evidence="4" key="2">
    <citation type="submission" date="2025-09" db="UniProtKB">
        <authorList>
            <consortium name="Ensembl"/>
        </authorList>
    </citation>
    <scope>IDENTIFICATION</scope>
</reference>
<keyword evidence="1" id="KW-1015">Disulfide bond</keyword>
<dbReference type="PANTHER" id="PTHR19971">
    <property type="entry name" value="SIGNAL-REGULATORY PROTEIN BETA"/>
    <property type="match status" value="1"/>
</dbReference>